<keyword evidence="3" id="KW-0963">Cytoplasm</keyword>
<keyword evidence="4" id="KW-0853">WD repeat</keyword>
<dbReference type="GO" id="GO:0036158">
    <property type="term" value="P:outer dynein arm assembly"/>
    <property type="evidence" value="ECO:0007669"/>
    <property type="project" value="TreeGrafter"/>
</dbReference>
<evidence type="ECO:0000256" key="5">
    <source>
        <dbReference type="ARBA" id="ARBA00022701"/>
    </source>
</evidence>
<evidence type="ECO:0000256" key="6">
    <source>
        <dbReference type="ARBA" id="ARBA00022737"/>
    </source>
</evidence>
<accession>A0A8C3QUE8</accession>
<dbReference type="Proteomes" id="UP000694396">
    <property type="component" value="Unplaced"/>
</dbReference>
<keyword evidence="11" id="KW-0966">Cell projection</keyword>
<evidence type="ECO:0008006" key="15">
    <source>
        <dbReference type="Google" id="ProtNLM"/>
    </source>
</evidence>
<dbReference type="SUPFAM" id="SSF50978">
    <property type="entry name" value="WD40 repeat-like"/>
    <property type="match status" value="1"/>
</dbReference>
<keyword evidence="9" id="KW-0505">Motor protein</keyword>
<evidence type="ECO:0000313" key="13">
    <source>
        <dbReference type="Ensembl" id="ENSCRFP00000011226.1"/>
    </source>
</evidence>
<keyword evidence="14" id="KW-1185">Reference proteome</keyword>
<comment type="similarity">
    <text evidence="2">Belongs to the dynein intermediate chain family.</text>
</comment>
<keyword evidence="5" id="KW-0493">Microtubule</keyword>
<comment type="subcellular location">
    <subcellularLocation>
        <location evidence="1">Cytoplasm</location>
        <location evidence="1">Cytoskeleton</location>
        <location evidence="1">Cilium axoneme</location>
    </subcellularLocation>
</comment>
<keyword evidence="10" id="KW-0206">Cytoskeleton</keyword>
<dbReference type="GO" id="GO:0036157">
    <property type="term" value="C:outer dynein arm"/>
    <property type="evidence" value="ECO:0007669"/>
    <property type="project" value="TreeGrafter"/>
</dbReference>
<proteinExistence type="inferred from homology"/>
<dbReference type="GO" id="GO:0045504">
    <property type="term" value="F:dynein heavy chain binding"/>
    <property type="evidence" value="ECO:0007669"/>
    <property type="project" value="TreeGrafter"/>
</dbReference>
<evidence type="ECO:0000256" key="4">
    <source>
        <dbReference type="ARBA" id="ARBA00022574"/>
    </source>
</evidence>
<dbReference type="InterPro" id="IPR036322">
    <property type="entry name" value="WD40_repeat_dom_sf"/>
</dbReference>
<organism evidence="13 14">
    <name type="scientific">Cyanoderma ruficeps</name>
    <name type="common">rufous-capped babbler</name>
    <dbReference type="NCBI Taxonomy" id="181631"/>
    <lineage>
        <taxon>Eukaryota</taxon>
        <taxon>Metazoa</taxon>
        <taxon>Chordata</taxon>
        <taxon>Craniata</taxon>
        <taxon>Vertebrata</taxon>
        <taxon>Euteleostomi</taxon>
        <taxon>Archelosauria</taxon>
        <taxon>Archosauria</taxon>
        <taxon>Dinosauria</taxon>
        <taxon>Saurischia</taxon>
        <taxon>Theropoda</taxon>
        <taxon>Coelurosauria</taxon>
        <taxon>Aves</taxon>
        <taxon>Neognathae</taxon>
        <taxon>Neoaves</taxon>
        <taxon>Telluraves</taxon>
        <taxon>Australaves</taxon>
        <taxon>Passeriformes</taxon>
        <taxon>Sylvioidea</taxon>
        <taxon>Timaliidae</taxon>
        <taxon>Cyanoderma</taxon>
    </lineage>
</organism>
<dbReference type="InterPro" id="IPR015943">
    <property type="entry name" value="WD40/YVTN_repeat-like_dom_sf"/>
</dbReference>
<dbReference type="AlphaFoldDB" id="A0A8C3QUE8"/>
<dbReference type="GO" id="GO:0045503">
    <property type="term" value="F:dynein light chain binding"/>
    <property type="evidence" value="ECO:0007669"/>
    <property type="project" value="TreeGrafter"/>
</dbReference>
<dbReference type="Gene3D" id="2.130.10.10">
    <property type="entry name" value="YVTN repeat-like/Quinoprotein amine dehydrogenase"/>
    <property type="match status" value="2"/>
</dbReference>
<name>A0A8C3QUE8_9PASS</name>
<sequence>MEIKYEYVRKRSEFGRPCPFSDFLAEVTVDIPPEPSLADDFIRQDPVDSAVQEGPVMALHEVNTERVQVSTRGVNHVEGGWPKHIDPKNSELTTRYREEVEREEVYTKTVQRLGSLVEHYIRQNNTIDIYEEYFEEEEEEEEEEEHPSAKIINVFRKWERGCLHPLLFTHPSSAGKPYTPELTLKPSSPVVTLEYNSKDWYHMLGGCYNGQIVYWDTRKGGLPTETTPVEFSHRDPVYGACWLPSRTGTECLSGSTDGQVLWWDIRKLSQPSERLILDITREDQLKKALGATSLDFVPTMPTKFLVGTEQGVIISCNRDAKTPPEKIANIFSSHIGAVYTVTRNPFFPKVFLSVGDWTARIWTEDGVWSALSAGMGCENHTAYLMDVCWSPVKPAVFFTVRSDGILDIWDFLYHQKEPSLTFKVGPLVCSQDNGQIIGCGTKMGNVSLLKISSGLCTLRKNEKTLTSTMFEREARREKVLQEKYRERQLREQERLRARPEERENPQEVFKQAQADFFSNIKAEQRRRGMEVPGEVTGTGQSGHHGRDPTKEHSPGAPQQEEPHLPTGPSVPPTVLGPARQDPAVPCYFFTLMREW</sequence>
<feature type="region of interest" description="Disordered" evidence="12">
    <location>
        <begin position="524"/>
        <end position="581"/>
    </location>
</feature>
<evidence type="ECO:0000256" key="9">
    <source>
        <dbReference type="ARBA" id="ARBA00023175"/>
    </source>
</evidence>
<dbReference type="GO" id="GO:0005874">
    <property type="term" value="C:microtubule"/>
    <property type="evidence" value="ECO:0007669"/>
    <property type="project" value="UniProtKB-KW"/>
</dbReference>
<evidence type="ECO:0000256" key="10">
    <source>
        <dbReference type="ARBA" id="ARBA00023212"/>
    </source>
</evidence>
<dbReference type="PANTHER" id="PTHR12442">
    <property type="entry name" value="DYNEIN INTERMEDIATE CHAIN"/>
    <property type="match status" value="1"/>
</dbReference>
<evidence type="ECO:0000256" key="8">
    <source>
        <dbReference type="ARBA" id="ARBA00023069"/>
    </source>
</evidence>
<evidence type="ECO:0000256" key="7">
    <source>
        <dbReference type="ARBA" id="ARBA00023017"/>
    </source>
</evidence>
<protein>
    <recommendedName>
        <fullName evidence="15">DNAI2 protein</fullName>
    </recommendedName>
</protein>
<dbReference type="InterPro" id="IPR050687">
    <property type="entry name" value="Dynein_IC"/>
</dbReference>
<dbReference type="Ensembl" id="ENSCRFT00000011620.1">
    <property type="protein sequence ID" value="ENSCRFP00000011226.1"/>
    <property type="gene ID" value="ENSCRFG00000008738.1"/>
</dbReference>
<evidence type="ECO:0000256" key="11">
    <source>
        <dbReference type="ARBA" id="ARBA00023273"/>
    </source>
</evidence>
<evidence type="ECO:0000256" key="2">
    <source>
        <dbReference type="ARBA" id="ARBA00011059"/>
    </source>
</evidence>
<reference evidence="13" key="1">
    <citation type="submission" date="2025-08" db="UniProtKB">
        <authorList>
            <consortium name="Ensembl"/>
        </authorList>
    </citation>
    <scope>IDENTIFICATION</scope>
</reference>
<dbReference type="SMART" id="SM00320">
    <property type="entry name" value="WD40"/>
    <property type="match status" value="4"/>
</dbReference>
<feature type="compositionally biased region" description="Basic and acidic residues" evidence="12">
    <location>
        <begin position="544"/>
        <end position="553"/>
    </location>
</feature>
<evidence type="ECO:0000256" key="1">
    <source>
        <dbReference type="ARBA" id="ARBA00004430"/>
    </source>
</evidence>
<keyword evidence="8" id="KW-0969">Cilium</keyword>
<evidence type="ECO:0000313" key="14">
    <source>
        <dbReference type="Proteomes" id="UP000694396"/>
    </source>
</evidence>
<keyword evidence="7" id="KW-0243">Dynein</keyword>
<keyword evidence="6" id="KW-0677">Repeat</keyword>
<dbReference type="PANTHER" id="PTHR12442:SF7">
    <property type="entry name" value="DYNEIN AXONEMAL INTERMEDIATE CHAIN 2"/>
    <property type="match status" value="1"/>
</dbReference>
<dbReference type="InterPro" id="IPR001680">
    <property type="entry name" value="WD40_rpt"/>
</dbReference>
<reference evidence="13" key="2">
    <citation type="submission" date="2025-09" db="UniProtKB">
        <authorList>
            <consortium name="Ensembl"/>
        </authorList>
    </citation>
    <scope>IDENTIFICATION</scope>
</reference>
<dbReference type="GO" id="GO:0003341">
    <property type="term" value="P:cilium movement"/>
    <property type="evidence" value="ECO:0007669"/>
    <property type="project" value="TreeGrafter"/>
</dbReference>
<evidence type="ECO:0000256" key="3">
    <source>
        <dbReference type="ARBA" id="ARBA00022490"/>
    </source>
</evidence>
<evidence type="ECO:0000256" key="12">
    <source>
        <dbReference type="SAM" id="MobiDB-lite"/>
    </source>
</evidence>